<proteinExistence type="predicted"/>
<accession>A0AA36IVT9</accession>
<dbReference type="EMBL" id="CAUJNA010002657">
    <property type="protein sequence ID" value="CAJ1393825.1"/>
    <property type="molecule type" value="Genomic_DNA"/>
</dbReference>
<reference evidence="2" key="1">
    <citation type="submission" date="2023-08" db="EMBL/GenBank/DDBJ databases">
        <authorList>
            <person name="Chen Y."/>
            <person name="Shah S."/>
            <person name="Dougan E. K."/>
            <person name="Thang M."/>
            <person name="Chan C."/>
        </authorList>
    </citation>
    <scope>NUCLEOTIDE SEQUENCE</scope>
</reference>
<evidence type="ECO:0000313" key="3">
    <source>
        <dbReference type="Proteomes" id="UP001178507"/>
    </source>
</evidence>
<comment type="caution">
    <text evidence="2">The sequence shown here is derived from an EMBL/GenBank/DDBJ whole genome shotgun (WGS) entry which is preliminary data.</text>
</comment>
<sequence length="113" mass="12856">MEFVRLHRQSCQMLLDHIEDAMTRLAMCRQDCRIHYNIADKFYEDPKDKWAEQMSDLTWAAASPKATLQPQLKQHRLKAAYVCADTSITSQRTTSPAARSRGLGFGSLSHAEA</sequence>
<organism evidence="2 3">
    <name type="scientific">Effrenium voratum</name>
    <dbReference type="NCBI Taxonomy" id="2562239"/>
    <lineage>
        <taxon>Eukaryota</taxon>
        <taxon>Sar</taxon>
        <taxon>Alveolata</taxon>
        <taxon>Dinophyceae</taxon>
        <taxon>Suessiales</taxon>
        <taxon>Symbiodiniaceae</taxon>
        <taxon>Effrenium</taxon>
    </lineage>
</organism>
<gene>
    <name evidence="2" type="ORF">EVOR1521_LOCUS18599</name>
</gene>
<evidence type="ECO:0000313" key="2">
    <source>
        <dbReference type="EMBL" id="CAJ1393825.1"/>
    </source>
</evidence>
<name>A0AA36IVT9_9DINO</name>
<keyword evidence="3" id="KW-1185">Reference proteome</keyword>
<dbReference type="Proteomes" id="UP001178507">
    <property type="component" value="Unassembled WGS sequence"/>
</dbReference>
<dbReference type="AlphaFoldDB" id="A0AA36IVT9"/>
<feature type="compositionally biased region" description="Polar residues" evidence="1">
    <location>
        <begin position="88"/>
        <end position="97"/>
    </location>
</feature>
<protein>
    <submittedName>
        <fullName evidence="2">Uncharacterized protein</fullName>
    </submittedName>
</protein>
<feature type="region of interest" description="Disordered" evidence="1">
    <location>
        <begin position="88"/>
        <end position="113"/>
    </location>
</feature>
<evidence type="ECO:0000256" key="1">
    <source>
        <dbReference type="SAM" id="MobiDB-lite"/>
    </source>
</evidence>